<organism evidence="2 3">
    <name type="scientific">Mycolicibacterium fluoranthenivorans</name>
    <dbReference type="NCBI Taxonomy" id="258505"/>
    <lineage>
        <taxon>Bacteria</taxon>
        <taxon>Bacillati</taxon>
        <taxon>Actinomycetota</taxon>
        <taxon>Actinomycetes</taxon>
        <taxon>Mycobacteriales</taxon>
        <taxon>Mycobacteriaceae</taxon>
        <taxon>Mycolicibacterium</taxon>
    </lineage>
</organism>
<dbReference type="KEGG" id="mflu:HZU40_20615"/>
<sequence length="125" mass="13715">MRWIIDAMNVIGARPDGWWKDRHAAMVALVTKLEGWAADGHRVTVVLERRPSPPIRSTLIEIAHAPAAAPNSADDEIVRLLHADPAPDAITVVTSDRVLAERVHATGARVYPASRFRDLLDGSVR</sequence>
<proteinExistence type="predicted"/>
<reference evidence="1 4" key="3">
    <citation type="submission" date="2020-07" db="EMBL/GenBank/DDBJ databases">
        <title>Draft genome sequence of four isobutane-metabolizing strains capable of cometabolically degrading diverse ether contaminants.</title>
        <authorList>
            <person name="Chen W."/>
            <person name="Faulkner N."/>
            <person name="Smith C."/>
            <person name="Hyman M."/>
        </authorList>
    </citation>
    <scope>NUCLEOTIDE SEQUENCE [LARGE SCALE GENOMIC DNA]</scope>
    <source>
        <strain evidence="1 4">2A</strain>
    </source>
</reference>
<dbReference type="RefSeq" id="WP_090357383.1">
    <property type="nucleotide sequence ID" value="NZ_CP059894.1"/>
</dbReference>
<evidence type="ECO:0000313" key="3">
    <source>
        <dbReference type="Proteomes" id="UP000199707"/>
    </source>
</evidence>
<reference evidence="2" key="1">
    <citation type="submission" date="2016-10" db="EMBL/GenBank/DDBJ databases">
        <authorList>
            <person name="de Groot N.N."/>
        </authorList>
    </citation>
    <scope>NUCLEOTIDE SEQUENCE [LARGE SCALE GENOMIC DNA]</scope>
    <source>
        <strain evidence="2">UNC267MFSha1.1M11</strain>
    </source>
</reference>
<evidence type="ECO:0000313" key="1">
    <source>
        <dbReference type="EMBL" id="QNJ90653.1"/>
    </source>
</evidence>
<protein>
    <submittedName>
        <fullName evidence="1 2">NYN domain-containing protein</fullName>
    </submittedName>
</protein>
<evidence type="ECO:0000313" key="2">
    <source>
        <dbReference type="EMBL" id="SCX18778.1"/>
    </source>
</evidence>
<gene>
    <name evidence="1" type="ORF">HZU40_20615</name>
    <name evidence="2" type="ORF">SAMN02799620_02558</name>
</gene>
<dbReference type="InterPro" id="IPR010298">
    <property type="entry name" value="YacP-like"/>
</dbReference>
<dbReference type="STRING" id="1502745.SAMN02799620_02558"/>
<dbReference type="Proteomes" id="UP000515498">
    <property type="component" value="Chromosome"/>
</dbReference>
<dbReference type="EMBL" id="FMUB01000005">
    <property type="protein sequence ID" value="SCX18778.1"/>
    <property type="molecule type" value="Genomic_DNA"/>
</dbReference>
<name>A0A1G4W936_9MYCO</name>
<dbReference type="AlphaFoldDB" id="A0A1G4W936"/>
<dbReference type="Pfam" id="PF05991">
    <property type="entry name" value="NYN_YacP"/>
    <property type="match status" value="1"/>
</dbReference>
<dbReference type="EMBL" id="CP059894">
    <property type="protein sequence ID" value="QNJ90653.1"/>
    <property type="molecule type" value="Genomic_DNA"/>
</dbReference>
<dbReference type="Proteomes" id="UP000199707">
    <property type="component" value="Unassembled WGS sequence"/>
</dbReference>
<accession>A0A1G4W936</accession>
<evidence type="ECO:0000313" key="4">
    <source>
        <dbReference type="Proteomes" id="UP000515498"/>
    </source>
</evidence>
<reference evidence="3" key="2">
    <citation type="submission" date="2016-10" db="EMBL/GenBank/DDBJ databases">
        <authorList>
            <person name="Varghese N."/>
            <person name="Submissions S."/>
        </authorList>
    </citation>
    <scope>NUCLEOTIDE SEQUENCE [LARGE SCALE GENOMIC DNA]</scope>
    <source>
        <strain evidence="3">UNC267MFSha1.1M11</strain>
    </source>
</reference>